<dbReference type="EMBL" id="JAMXFF010000009">
    <property type="protein sequence ID" value="MCT7966341.1"/>
    <property type="molecule type" value="Genomic_DNA"/>
</dbReference>
<dbReference type="RefSeq" id="WP_368005985.1">
    <property type="nucleotide sequence ID" value="NZ_JAMXFF010000009.1"/>
</dbReference>
<reference evidence="1 2" key="1">
    <citation type="journal article" date="2022" name="Front. Microbiol.">
        <title>High genomic differentiation and limited gene flow indicate recent cryptic speciation within the genus Laspinema (cyanobacteria).</title>
        <authorList>
            <person name="Stanojkovic A."/>
            <person name="Skoupy S."/>
            <person name="Skaloud P."/>
            <person name="Dvorak P."/>
        </authorList>
    </citation>
    <scope>NUCLEOTIDE SEQUENCE [LARGE SCALE GENOMIC DNA]</scope>
    <source>
        <strain evidence="1 2">D2a</strain>
    </source>
</reference>
<gene>
    <name evidence="1" type="ORF">NG799_08345</name>
</gene>
<evidence type="ECO:0008006" key="3">
    <source>
        <dbReference type="Google" id="ProtNLM"/>
    </source>
</evidence>
<proteinExistence type="predicted"/>
<sequence length="159" mass="18009">MTDKRIRAYIKLIQKLLDCPEGDELKILRKHRHLIDVQFVYVLNQAAEKAEEEGEEDTASFLRTLSEQLELAFAEIVKRTHPAVSERNQAYLQIIEEILKCDTGEEVAHILHQNSERVDRGFVKTLAQVAQLMVENGQPDSAAVLIDLATVISSAIEED</sequence>
<protein>
    <recommendedName>
        <fullName evidence="3">DUF892 family protein</fullName>
    </recommendedName>
</protein>
<keyword evidence="2" id="KW-1185">Reference proteome</keyword>
<name>A0ABT2MNL2_9CYAN</name>
<accession>A0ABT2MNL2</accession>
<comment type="caution">
    <text evidence="1">The sequence shown here is derived from an EMBL/GenBank/DDBJ whole genome shotgun (WGS) entry which is preliminary data.</text>
</comment>
<evidence type="ECO:0000313" key="2">
    <source>
        <dbReference type="Proteomes" id="UP001525890"/>
    </source>
</evidence>
<dbReference type="Proteomes" id="UP001525890">
    <property type="component" value="Unassembled WGS sequence"/>
</dbReference>
<organism evidence="1 2">
    <name type="scientific">Laspinema palackyanum D2a</name>
    <dbReference type="NCBI Taxonomy" id="2953684"/>
    <lineage>
        <taxon>Bacteria</taxon>
        <taxon>Bacillati</taxon>
        <taxon>Cyanobacteriota</taxon>
        <taxon>Cyanophyceae</taxon>
        <taxon>Oscillatoriophycideae</taxon>
        <taxon>Oscillatoriales</taxon>
        <taxon>Laspinemataceae</taxon>
        <taxon>Laspinema</taxon>
        <taxon>Laspinema palackyanum</taxon>
    </lineage>
</organism>
<evidence type="ECO:0000313" key="1">
    <source>
        <dbReference type="EMBL" id="MCT7966341.1"/>
    </source>
</evidence>